<keyword evidence="6 8" id="KW-0378">Hydrolase</keyword>
<dbReference type="CDD" id="cd06062">
    <property type="entry name" value="H2MP_MemB-H2up"/>
    <property type="match status" value="1"/>
</dbReference>
<reference evidence="8 9" key="1">
    <citation type="submission" date="2018-08" db="EMBL/GenBank/DDBJ databases">
        <title>Horizontal acquisition of hydrogen conversion ability and other habitat adaptations in Hydrogenovibrio crunogenus strains.</title>
        <authorList>
            <person name="Gonnella G."/>
            <person name="Adam N."/>
            <person name="Perner M."/>
        </authorList>
    </citation>
    <scope>NUCLEOTIDE SEQUENCE [LARGE SCALE GENOMIC DNA]</scope>
    <source>
        <strain evidence="8 9">SP-41</strain>
    </source>
</reference>
<accession>A0A4P7NYB8</accession>
<feature type="binding site" evidence="7">
    <location>
        <position position="62"/>
    </location>
    <ligand>
        <name>Ni(2+)</name>
        <dbReference type="ChEBI" id="CHEBI:49786"/>
    </ligand>
</feature>
<dbReference type="GO" id="GO:0016485">
    <property type="term" value="P:protein processing"/>
    <property type="evidence" value="ECO:0007669"/>
    <property type="project" value="InterPro"/>
</dbReference>
<dbReference type="InterPro" id="IPR000671">
    <property type="entry name" value="Peptidase_A31"/>
</dbReference>
<dbReference type="InterPro" id="IPR023430">
    <property type="entry name" value="Pept_HybD-like_dom_sf"/>
</dbReference>
<evidence type="ECO:0000256" key="2">
    <source>
        <dbReference type="ARBA" id="ARBA00022596"/>
    </source>
</evidence>
<dbReference type="InterPro" id="IPR004419">
    <property type="entry name" value="Pept_A31_hyd_express"/>
</dbReference>
<keyword evidence="9" id="KW-1185">Reference proteome</keyword>
<name>A0A4P7NYB8_9GAMM</name>
<gene>
    <name evidence="8" type="primary">hyaD</name>
    <name evidence="8" type="ORF">GHNINEIG_00799</name>
</gene>
<evidence type="ECO:0000256" key="7">
    <source>
        <dbReference type="PIRSR" id="PIRSR604419-1"/>
    </source>
</evidence>
<evidence type="ECO:0000313" key="8">
    <source>
        <dbReference type="EMBL" id="QBZ82763.1"/>
    </source>
</evidence>
<dbReference type="FunFam" id="3.40.50.1450:FF:000002">
    <property type="entry name" value="Hydrogenase 1 maturation protease"/>
    <property type="match status" value="1"/>
</dbReference>
<evidence type="ECO:0000256" key="5">
    <source>
        <dbReference type="ARBA" id="ARBA00022750"/>
    </source>
</evidence>
<sequence length="230" mass="25740">MKTLILGIGNLLWADEGFGIRCVEAMDALYEFDDSVELMDGGTQGIYLVHHVQDADNLIVFDAIDYGLEPGEVKVIRDDKVPNFMGCKKVSLHQTGFQEVLSTAKLMENYPKNIALIGVQPELIEDFGGSLTPKVEAQLENCIEIAVEIVKSWGVDVIKRPEPELSLVQKELDKTKYEQERPAEDVALRVGDERVLVDDQFKLRDQPLHQGISNVKSVPIDGRKLFESKS</sequence>
<dbReference type="NCBIfam" id="TIGR00072">
    <property type="entry name" value="hydrog_prot"/>
    <property type="match status" value="1"/>
</dbReference>
<evidence type="ECO:0000256" key="3">
    <source>
        <dbReference type="ARBA" id="ARBA00022670"/>
    </source>
</evidence>
<dbReference type="GO" id="GO:0008047">
    <property type="term" value="F:enzyme activator activity"/>
    <property type="evidence" value="ECO:0007669"/>
    <property type="project" value="InterPro"/>
</dbReference>
<dbReference type="Proteomes" id="UP000296201">
    <property type="component" value="Chromosome"/>
</dbReference>
<dbReference type="GO" id="GO:0046872">
    <property type="term" value="F:metal ion binding"/>
    <property type="evidence" value="ECO:0007669"/>
    <property type="project" value="UniProtKB-KW"/>
</dbReference>
<feature type="binding site" evidence="7">
    <location>
        <position position="93"/>
    </location>
    <ligand>
        <name>Ni(2+)</name>
        <dbReference type="ChEBI" id="CHEBI:49786"/>
    </ligand>
</feature>
<dbReference type="SUPFAM" id="SSF53163">
    <property type="entry name" value="HybD-like"/>
    <property type="match status" value="1"/>
</dbReference>
<keyword evidence="3 8" id="KW-0645">Protease</keyword>
<comment type="similarity">
    <text evidence="1">Belongs to the peptidase A31 family.</text>
</comment>
<dbReference type="EMBL" id="CP032096">
    <property type="protein sequence ID" value="QBZ82763.1"/>
    <property type="molecule type" value="Genomic_DNA"/>
</dbReference>
<organism evidence="8 9">
    <name type="scientific">Hydrogenovibrio crunogenus</name>
    <dbReference type="NCBI Taxonomy" id="39765"/>
    <lineage>
        <taxon>Bacteria</taxon>
        <taxon>Pseudomonadati</taxon>
        <taxon>Pseudomonadota</taxon>
        <taxon>Gammaproteobacteria</taxon>
        <taxon>Thiotrichales</taxon>
        <taxon>Piscirickettsiaceae</taxon>
        <taxon>Hydrogenovibrio</taxon>
    </lineage>
</organism>
<evidence type="ECO:0000313" key="9">
    <source>
        <dbReference type="Proteomes" id="UP000296201"/>
    </source>
</evidence>
<evidence type="ECO:0000256" key="6">
    <source>
        <dbReference type="ARBA" id="ARBA00022801"/>
    </source>
</evidence>
<dbReference type="RefSeq" id="WP_223260932.1">
    <property type="nucleotide sequence ID" value="NZ_CP032096.1"/>
</dbReference>
<dbReference type="Gene3D" id="3.40.50.1450">
    <property type="entry name" value="HybD-like"/>
    <property type="match status" value="1"/>
</dbReference>
<dbReference type="NCBIfam" id="TIGR00140">
    <property type="entry name" value="hupD"/>
    <property type="match status" value="1"/>
</dbReference>
<proteinExistence type="inferred from homology"/>
<feature type="binding site" evidence="7">
    <location>
        <position position="16"/>
    </location>
    <ligand>
        <name>Ni(2+)</name>
        <dbReference type="ChEBI" id="CHEBI:49786"/>
    </ligand>
</feature>
<dbReference type="PANTHER" id="PTHR30302:SF1">
    <property type="entry name" value="HYDROGENASE 2 MATURATION PROTEASE"/>
    <property type="match status" value="1"/>
</dbReference>
<dbReference type="AlphaFoldDB" id="A0A4P7NYB8"/>
<dbReference type="PRINTS" id="PR00446">
    <property type="entry name" value="HYDRGNUPTAKE"/>
</dbReference>
<evidence type="ECO:0000256" key="4">
    <source>
        <dbReference type="ARBA" id="ARBA00022723"/>
    </source>
</evidence>
<dbReference type="PANTHER" id="PTHR30302">
    <property type="entry name" value="HYDROGENASE 1 MATURATION PROTEASE"/>
    <property type="match status" value="1"/>
</dbReference>
<keyword evidence="5" id="KW-0064">Aspartyl protease</keyword>
<dbReference type="GO" id="GO:0004190">
    <property type="term" value="F:aspartic-type endopeptidase activity"/>
    <property type="evidence" value="ECO:0007669"/>
    <property type="project" value="UniProtKB-KW"/>
</dbReference>
<protein>
    <submittedName>
        <fullName evidence="8">Hydrogenase 1 maturation protease</fullName>
        <ecNumber evidence="8">3.4.23.-</ecNumber>
    </submittedName>
</protein>
<dbReference type="Pfam" id="PF01750">
    <property type="entry name" value="HycI"/>
    <property type="match status" value="1"/>
</dbReference>
<keyword evidence="4 7" id="KW-0479">Metal-binding</keyword>
<dbReference type="EC" id="3.4.23.-" evidence="8"/>
<evidence type="ECO:0000256" key="1">
    <source>
        <dbReference type="ARBA" id="ARBA00006814"/>
    </source>
</evidence>
<keyword evidence="2 7" id="KW-0533">Nickel</keyword>